<evidence type="ECO:0000256" key="4">
    <source>
        <dbReference type="ARBA" id="ARBA00023136"/>
    </source>
</evidence>
<feature type="transmembrane region" description="Helical" evidence="6">
    <location>
        <begin position="235"/>
        <end position="255"/>
    </location>
</feature>
<dbReference type="InterPro" id="IPR020846">
    <property type="entry name" value="MFS_dom"/>
</dbReference>
<keyword evidence="2 6" id="KW-0812">Transmembrane</keyword>
<dbReference type="PROSITE" id="PS50850">
    <property type="entry name" value="MFS"/>
    <property type="match status" value="1"/>
</dbReference>
<dbReference type="PANTHER" id="PTHR23507">
    <property type="entry name" value="ZGC:174356"/>
    <property type="match status" value="1"/>
</dbReference>
<evidence type="ECO:0000313" key="9">
    <source>
        <dbReference type="Proteomes" id="UP000824596"/>
    </source>
</evidence>
<dbReference type="Pfam" id="PF07690">
    <property type="entry name" value="MFS_1"/>
    <property type="match status" value="2"/>
</dbReference>
<dbReference type="GO" id="GO:0016020">
    <property type="term" value="C:membrane"/>
    <property type="evidence" value="ECO:0007669"/>
    <property type="project" value="UniProtKB-SubCell"/>
</dbReference>
<comment type="subcellular location">
    <subcellularLocation>
        <location evidence="1">Membrane</location>
        <topology evidence="1">Multi-pass membrane protein</topology>
    </subcellularLocation>
</comment>
<feature type="transmembrane region" description="Helical" evidence="6">
    <location>
        <begin position="261"/>
        <end position="283"/>
    </location>
</feature>
<dbReference type="Gene3D" id="1.20.1250.20">
    <property type="entry name" value="MFS general substrate transporter like domains"/>
    <property type="match status" value="1"/>
</dbReference>
<feature type="transmembrane region" description="Helical" evidence="6">
    <location>
        <begin position="68"/>
        <end position="87"/>
    </location>
</feature>
<dbReference type="PANTHER" id="PTHR23507:SF40">
    <property type="entry name" value="TETRACYCLINE-EFFLUX TRANSPORTER"/>
    <property type="match status" value="1"/>
</dbReference>
<name>A0A9P8SJT3_9HYPO</name>
<evidence type="ECO:0000256" key="3">
    <source>
        <dbReference type="ARBA" id="ARBA00022989"/>
    </source>
</evidence>
<sequence length="586" mass="63987">MDGARHHRQVSRVGELSRLEPEPVEASPLLDAGASEQDDNGASDNNPKARWSGFDDFEGLPWWRAPSVFWLLAPFILFTLAFGGIIVPKLNLILDLVCQRYFADKALADPEHPIIFGGDNPQCRIPEVQKDVATFMLVLNFVTGGLSAFVAPKFGHMSDRYGRRRLLALASCGGLLAELVTILAAKFPQTIDYRWLILGAVFDGMTGSFTAGSILSQSYTSDCTPPSKRAVSIGYVQACLFVGLAFGPLLAGYFVKWTGSLISIFYVTLGCHAFFVLFVGFVIPESLSKKKQLAAREKWQKEKEARAMHMGSWLSAILNSNPLAPLQILWPTGPGTSTRLRLNLVALAVSDAIILGAAFAVGPVLVLYAEYMFKWGNLETSRFISALSMVRVVVLMGIFPLINYVGRIRPAARRHKLLGIVPVERNSGADRLDIWILRFALFWEVVGCLGYALSWNEMLFVGCGMITAFGGLGSATTQAVVTKHVPAERVGQILGAIGMLHAMSRVVGPVVFNGIYAATVGTFPQAVFLALCSLFVIALICSFAIEPHVHWEEVSDEAEESLNPAQQAFDTNADALRVAEDQVRVQ</sequence>
<keyword evidence="3 6" id="KW-1133">Transmembrane helix</keyword>
<dbReference type="EMBL" id="JAIZPD010000003">
    <property type="protein sequence ID" value="KAH0965628.1"/>
    <property type="molecule type" value="Genomic_DNA"/>
</dbReference>
<dbReference type="InterPro" id="IPR011701">
    <property type="entry name" value="MFS"/>
</dbReference>
<feature type="region of interest" description="Disordered" evidence="5">
    <location>
        <begin position="1"/>
        <end position="49"/>
    </location>
</feature>
<accession>A0A9P8SJT3</accession>
<keyword evidence="9" id="KW-1185">Reference proteome</keyword>
<reference evidence="8" key="1">
    <citation type="submission" date="2021-09" db="EMBL/GenBank/DDBJ databases">
        <title>A high-quality genome of the endoparasitic fungus Hirsutella rhossiliensis with a comparison of Hirsutella genomes reveals transposable elements contributing to genome size variation.</title>
        <authorList>
            <person name="Lin R."/>
            <person name="Jiao Y."/>
            <person name="Sun X."/>
            <person name="Ling J."/>
            <person name="Xie B."/>
            <person name="Cheng X."/>
        </authorList>
    </citation>
    <scope>NUCLEOTIDE SEQUENCE</scope>
    <source>
        <strain evidence="8">HR02</strain>
    </source>
</reference>
<evidence type="ECO:0000256" key="1">
    <source>
        <dbReference type="ARBA" id="ARBA00004141"/>
    </source>
</evidence>
<feature type="transmembrane region" description="Helical" evidence="6">
    <location>
        <begin position="344"/>
        <end position="371"/>
    </location>
</feature>
<evidence type="ECO:0000256" key="2">
    <source>
        <dbReference type="ARBA" id="ARBA00022692"/>
    </source>
</evidence>
<feature type="transmembrane region" description="Helical" evidence="6">
    <location>
        <begin position="493"/>
        <end position="517"/>
    </location>
</feature>
<evidence type="ECO:0000259" key="7">
    <source>
        <dbReference type="PROSITE" id="PS50850"/>
    </source>
</evidence>
<evidence type="ECO:0000256" key="5">
    <source>
        <dbReference type="SAM" id="MobiDB-lite"/>
    </source>
</evidence>
<evidence type="ECO:0000313" key="8">
    <source>
        <dbReference type="EMBL" id="KAH0965628.1"/>
    </source>
</evidence>
<feature type="transmembrane region" description="Helical" evidence="6">
    <location>
        <begin position="523"/>
        <end position="545"/>
    </location>
</feature>
<feature type="transmembrane region" description="Helical" evidence="6">
    <location>
        <begin position="459"/>
        <end position="481"/>
    </location>
</feature>
<protein>
    <submittedName>
        <fullName evidence="8">Major facilitator superfamily domain-containing protein</fullName>
    </submittedName>
</protein>
<keyword evidence="4 6" id="KW-0472">Membrane</keyword>
<feature type="transmembrane region" description="Helical" evidence="6">
    <location>
        <begin position="166"/>
        <end position="187"/>
    </location>
</feature>
<dbReference type="GeneID" id="68352773"/>
<organism evidence="8 9">
    <name type="scientific">Hirsutella rhossiliensis</name>
    <dbReference type="NCBI Taxonomy" id="111463"/>
    <lineage>
        <taxon>Eukaryota</taxon>
        <taxon>Fungi</taxon>
        <taxon>Dikarya</taxon>
        <taxon>Ascomycota</taxon>
        <taxon>Pezizomycotina</taxon>
        <taxon>Sordariomycetes</taxon>
        <taxon>Hypocreomycetidae</taxon>
        <taxon>Hypocreales</taxon>
        <taxon>Ophiocordycipitaceae</taxon>
        <taxon>Hirsutella</taxon>
    </lineage>
</organism>
<evidence type="ECO:0000256" key="6">
    <source>
        <dbReference type="SAM" id="Phobius"/>
    </source>
</evidence>
<dbReference type="SUPFAM" id="SSF103473">
    <property type="entry name" value="MFS general substrate transporter"/>
    <property type="match status" value="1"/>
</dbReference>
<proteinExistence type="predicted"/>
<dbReference type="RefSeq" id="XP_044723141.1">
    <property type="nucleotide sequence ID" value="XM_044862115.1"/>
</dbReference>
<comment type="caution">
    <text evidence="8">The sequence shown here is derived from an EMBL/GenBank/DDBJ whole genome shotgun (WGS) entry which is preliminary data.</text>
</comment>
<dbReference type="Proteomes" id="UP000824596">
    <property type="component" value="Unassembled WGS sequence"/>
</dbReference>
<dbReference type="GO" id="GO:0022857">
    <property type="term" value="F:transmembrane transporter activity"/>
    <property type="evidence" value="ECO:0007669"/>
    <property type="project" value="InterPro"/>
</dbReference>
<feature type="transmembrane region" description="Helical" evidence="6">
    <location>
        <begin position="435"/>
        <end position="453"/>
    </location>
</feature>
<feature type="transmembrane region" description="Helical" evidence="6">
    <location>
        <begin position="383"/>
        <end position="406"/>
    </location>
</feature>
<feature type="domain" description="Major facilitator superfamily (MFS) profile" evidence="7">
    <location>
        <begin position="76"/>
        <end position="550"/>
    </location>
</feature>
<feature type="transmembrane region" description="Helical" evidence="6">
    <location>
        <begin position="132"/>
        <end position="154"/>
    </location>
</feature>
<dbReference type="InterPro" id="IPR036259">
    <property type="entry name" value="MFS_trans_sf"/>
</dbReference>
<feature type="transmembrane region" description="Helical" evidence="6">
    <location>
        <begin position="193"/>
        <end position="215"/>
    </location>
</feature>
<dbReference type="AlphaFoldDB" id="A0A9P8SJT3"/>
<dbReference type="OrthoDB" id="3026777at2759"/>
<gene>
    <name evidence="8" type="ORF">HRG_03644</name>
</gene>
<feature type="compositionally biased region" description="Basic residues" evidence="5">
    <location>
        <begin position="1"/>
        <end position="10"/>
    </location>
</feature>